<dbReference type="InterPro" id="IPR012337">
    <property type="entry name" value="RNaseH-like_sf"/>
</dbReference>
<evidence type="ECO:0000313" key="3">
    <source>
        <dbReference type="Proteomes" id="UP000192293"/>
    </source>
</evidence>
<name>A0ABX3S582_MYCBC</name>
<dbReference type="Gene3D" id="3.30.420.10">
    <property type="entry name" value="Ribonuclease H-like superfamily/Ribonuclease H"/>
    <property type="match status" value="1"/>
</dbReference>
<sequence>AQLARFAREHNLVRSSGRTGVCWDNAAAESFWATLKVEFYDRYIWPTKAAAKLAVGDWIERVYNRRRRHSALDMMAPVDFEDRLTQTAKAA</sequence>
<dbReference type="SUPFAM" id="SSF53098">
    <property type="entry name" value="Ribonuclease H-like"/>
    <property type="match status" value="1"/>
</dbReference>
<proteinExistence type="predicted"/>
<reference evidence="2 3" key="1">
    <citation type="submission" date="2017-02" db="EMBL/GenBank/DDBJ databases">
        <title>The new phylogeny of genus Mycobacterium.</title>
        <authorList>
            <person name="Tortoli E."/>
            <person name="Trovato A."/>
            <person name="Cirillo D.M."/>
        </authorList>
    </citation>
    <scope>NUCLEOTIDE SEQUENCE [LARGE SCALE GENOMIC DNA]</scope>
    <source>
        <strain evidence="2 3">DSM 45439</strain>
    </source>
</reference>
<gene>
    <name evidence="2" type="ORF">BST19_26720</name>
</gene>
<dbReference type="Proteomes" id="UP000192293">
    <property type="component" value="Unassembled WGS sequence"/>
</dbReference>
<comment type="caution">
    <text evidence="2">The sequence shown here is derived from an EMBL/GenBank/DDBJ whole genome shotgun (WGS) entry which is preliminary data.</text>
</comment>
<feature type="domain" description="Integrase catalytic" evidence="1">
    <location>
        <begin position="17"/>
        <end position="77"/>
    </location>
</feature>
<dbReference type="InterPro" id="IPR036397">
    <property type="entry name" value="RNaseH_sf"/>
</dbReference>
<protein>
    <submittedName>
        <fullName evidence="2">Integrase</fullName>
    </submittedName>
</protein>
<dbReference type="PANTHER" id="PTHR46889">
    <property type="entry name" value="TRANSPOSASE INSF FOR INSERTION SEQUENCE IS3B-RELATED"/>
    <property type="match status" value="1"/>
</dbReference>
<dbReference type="RefSeq" id="WP_244179176.1">
    <property type="nucleotide sequence ID" value="NZ_MVHL01000096.1"/>
</dbReference>
<accession>A0ABX3S582</accession>
<keyword evidence="3" id="KW-1185">Reference proteome</keyword>
<dbReference type="Pfam" id="PF13683">
    <property type="entry name" value="rve_3"/>
    <property type="match status" value="1"/>
</dbReference>
<dbReference type="InterPro" id="IPR001584">
    <property type="entry name" value="Integrase_cat-core"/>
</dbReference>
<evidence type="ECO:0000259" key="1">
    <source>
        <dbReference type="Pfam" id="PF13683"/>
    </source>
</evidence>
<feature type="non-terminal residue" evidence="2">
    <location>
        <position position="1"/>
    </location>
</feature>
<evidence type="ECO:0000313" key="2">
    <source>
        <dbReference type="EMBL" id="ORA42019.1"/>
    </source>
</evidence>
<dbReference type="EMBL" id="MVHL01000096">
    <property type="protein sequence ID" value="ORA42019.1"/>
    <property type="molecule type" value="Genomic_DNA"/>
</dbReference>
<organism evidence="2 3">
    <name type="scientific">Mycobacterium bouchedurhonense</name>
    <dbReference type="NCBI Taxonomy" id="701041"/>
    <lineage>
        <taxon>Bacteria</taxon>
        <taxon>Bacillati</taxon>
        <taxon>Actinomycetota</taxon>
        <taxon>Actinomycetes</taxon>
        <taxon>Mycobacteriales</taxon>
        <taxon>Mycobacteriaceae</taxon>
        <taxon>Mycobacterium</taxon>
        <taxon>Mycobacterium avium complex (MAC)</taxon>
    </lineage>
</organism>
<dbReference type="PANTHER" id="PTHR46889:SF4">
    <property type="entry name" value="TRANSPOSASE INSO FOR INSERTION SEQUENCE ELEMENT IS911B-RELATED"/>
    <property type="match status" value="1"/>
</dbReference>
<dbReference type="InterPro" id="IPR050900">
    <property type="entry name" value="Transposase_IS3/IS150/IS904"/>
</dbReference>